<name>A0A378TUF1_NEIEL</name>
<dbReference type="EMBL" id="UGQW01000001">
    <property type="protein sequence ID" value="STZ66649.1"/>
    <property type="molecule type" value="Genomic_DNA"/>
</dbReference>
<evidence type="ECO:0000313" key="4">
    <source>
        <dbReference type="Proteomes" id="UP000254927"/>
    </source>
</evidence>
<dbReference type="Proteomes" id="UP000254927">
    <property type="component" value="Unassembled WGS sequence"/>
</dbReference>
<dbReference type="SUPFAM" id="SSF82657">
    <property type="entry name" value="BolA-like"/>
    <property type="match status" value="1"/>
</dbReference>
<proteinExistence type="inferred from homology"/>
<evidence type="ECO:0000313" key="3">
    <source>
        <dbReference type="EMBL" id="STZ66649.1"/>
    </source>
</evidence>
<accession>A0A378TUF1</accession>
<dbReference type="Pfam" id="PF01722">
    <property type="entry name" value="BolA"/>
    <property type="match status" value="1"/>
</dbReference>
<comment type="similarity">
    <text evidence="1 2">Belongs to the BolA/IbaG family.</text>
</comment>
<dbReference type="AlphaFoldDB" id="A0A378TUF1"/>
<dbReference type="Gene3D" id="3.30.300.90">
    <property type="entry name" value="BolA-like"/>
    <property type="match status" value="1"/>
</dbReference>
<dbReference type="PANTHER" id="PTHR46229">
    <property type="entry name" value="BOLA TRANSCRIPTION REGULATOR"/>
    <property type="match status" value="1"/>
</dbReference>
<dbReference type="PIRSF" id="PIRSF003113">
    <property type="entry name" value="BolA"/>
    <property type="match status" value="1"/>
</dbReference>
<gene>
    <name evidence="3" type="primary">yrbA_1</name>
    <name evidence="3" type="ORF">NCTC10660_00100</name>
</gene>
<dbReference type="GeneID" id="93351120"/>
<dbReference type="InterPro" id="IPR036065">
    <property type="entry name" value="BolA-like_sf"/>
</dbReference>
<sequence>MTLCMEQQIQTALGHLSPEIFEFSDESHLHAGHAGNQGGGHYRILVVSTAFHDIPRLQRQRMVKEALHEWFSDGRIHALSIRALTPDEYFHQI</sequence>
<dbReference type="PANTHER" id="PTHR46229:SF2">
    <property type="entry name" value="BOLA-LIKE PROTEIN 1"/>
    <property type="match status" value="1"/>
</dbReference>
<organism evidence="3 4">
    <name type="scientific">Neisseria elongata</name>
    <dbReference type="NCBI Taxonomy" id="495"/>
    <lineage>
        <taxon>Bacteria</taxon>
        <taxon>Pseudomonadati</taxon>
        <taxon>Pseudomonadota</taxon>
        <taxon>Betaproteobacteria</taxon>
        <taxon>Neisseriales</taxon>
        <taxon>Neisseriaceae</taxon>
        <taxon>Neisseria</taxon>
    </lineage>
</organism>
<dbReference type="InterPro" id="IPR050961">
    <property type="entry name" value="BolA/IbaG_stress_morph_reg"/>
</dbReference>
<evidence type="ECO:0000256" key="1">
    <source>
        <dbReference type="ARBA" id="ARBA00005578"/>
    </source>
</evidence>
<dbReference type="RefSeq" id="WP_074896562.1">
    <property type="nucleotide sequence ID" value="NZ_UGQW01000001.1"/>
</dbReference>
<protein>
    <submittedName>
        <fullName evidence="3">BolA/YrbA family protein</fullName>
    </submittedName>
</protein>
<evidence type="ECO:0000256" key="2">
    <source>
        <dbReference type="RuleBase" id="RU003860"/>
    </source>
</evidence>
<dbReference type="InterPro" id="IPR002634">
    <property type="entry name" value="BolA"/>
</dbReference>
<reference evidence="3 4" key="1">
    <citation type="submission" date="2018-06" db="EMBL/GenBank/DDBJ databases">
        <authorList>
            <consortium name="Pathogen Informatics"/>
            <person name="Doyle S."/>
        </authorList>
    </citation>
    <scope>NUCLEOTIDE SEQUENCE [LARGE SCALE GENOMIC DNA]</scope>
    <source>
        <strain evidence="3 4">NCTC10660</strain>
    </source>
</reference>